<dbReference type="InParanoid" id="Q7S398"/>
<feature type="compositionally biased region" description="Polar residues" evidence="1">
    <location>
        <begin position="106"/>
        <end position="116"/>
    </location>
</feature>
<name>Q7S398_NEUCR</name>
<dbReference type="PaxDb" id="5141-EFNCRP00000008884"/>
<sequence>MALSAASMPRMLAEILASLHLTPSRGLYEVLTDTRVSFHHQDRLRAKSASMPRLTVPMRASTPVSNVGPTRPSTSDSFGTHSSLRDDRRCLPSYRDTASEIISMYASDSQRSTHSPFSPKYRDDQRSFSMTSCSSRALPNKSSTGTMHSQASGPALQRPRSPFPYPTRLKRPGVRPSSPAVTESGVVDYSRMVEIDRASQRTIHGSYMPTYPQYGRRPGPAMSRLHHGSVSSLSSHNSRPGPRSYARTNSSGSAAWSPGLRRQLEMESSDHSTRTPSLTSIVDMYRSSSGISPDLEYGSHRQPNRTFYYDYSEDFDTFPDGHPAWTGPLAPIPTRVPDMHRARILSDGSAGPFLDMNRYPPSDDVCESPQYYSSATNTIKTHESNIAHDAIEEHEGEEGSFGYPDDEPPRGSMIGRKDVNGATNVPSLQAATMPSTDNRKSCHHSDASISETSDDLAAATTENPDEQSNSDARRITVHDESDGPKEGDDGNSRSSFGNNAIPLPQLEDPLSARTSLYRTDKTKLLVLRGARGPEIRNPLNIKEQLLYPGSGLVSSRHLPPQTLLAPPVGQSPLYCSLYQSRRPKGSGYKTVSQSS</sequence>
<evidence type="ECO:0000313" key="2">
    <source>
        <dbReference type="EMBL" id="EAA29932.3"/>
    </source>
</evidence>
<dbReference type="OrthoDB" id="4156126at2759"/>
<feature type="region of interest" description="Disordered" evidence="1">
    <location>
        <begin position="200"/>
        <end position="258"/>
    </location>
</feature>
<dbReference type="RefSeq" id="XP_959168.3">
    <property type="nucleotide sequence ID" value="XM_954075.3"/>
</dbReference>
<dbReference type="VEuPathDB" id="FungiDB:NCU09224"/>
<dbReference type="Proteomes" id="UP000001805">
    <property type="component" value="Chromosome 1, Linkage Group I"/>
</dbReference>
<gene>
    <name evidence="2" type="ORF">NCU09224</name>
</gene>
<feature type="compositionally biased region" description="Polar residues" evidence="1">
    <location>
        <begin position="62"/>
        <end position="82"/>
    </location>
</feature>
<dbReference type="AlphaFoldDB" id="Q7S398"/>
<feature type="region of interest" description="Disordered" evidence="1">
    <location>
        <begin position="393"/>
        <end position="507"/>
    </location>
</feature>
<reference evidence="2 3" key="1">
    <citation type="journal article" date="2003" name="Nature">
        <title>The genome sequence of the filamentous fungus Neurospora crassa.</title>
        <authorList>
            <person name="Galagan J.E."/>
            <person name="Calvo S.E."/>
            <person name="Borkovich K.A."/>
            <person name="Selker E.U."/>
            <person name="Read N.D."/>
            <person name="Jaffe D."/>
            <person name="FitzHugh W."/>
            <person name="Ma L.J."/>
            <person name="Smirnov S."/>
            <person name="Purcell S."/>
            <person name="Rehman B."/>
            <person name="Elkins T."/>
            <person name="Engels R."/>
            <person name="Wang S."/>
            <person name="Nielsen C.B."/>
            <person name="Butler J."/>
            <person name="Endrizzi M."/>
            <person name="Qui D."/>
            <person name="Ianakiev P."/>
            <person name="Bell-Pedersen D."/>
            <person name="Nelson M.A."/>
            <person name="Werner-Washburne M."/>
            <person name="Selitrennikoff C.P."/>
            <person name="Kinsey J.A."/>
            <person name="Braun E.L."/>
            <person name="Zelter A."/>
            <person name="Schulte U."/>
            <person name="Kothe G.O."/>
            <person name="Jedd G."/>
            <person name="Mewes W."/>
            <person name="Staben C."/>
            <person name="Marcotte E."/>
            <person name="Greenberg D."/>
            <person name="Roy A."/>
            <person name="Foley K."/>
            <person name="Naylor J."/>
            <person name="Stange-Thomann N."/>
            <person name="Barrett R."/>
            <person name="Gnerre S."/>
            <person name="Kamal M."/>
            <person name="Kamvysselis M."/>
            <person name="Mauceli E."/>
            <person name="Bielke C."/>
            <person name="Rudd S."/>
            <person name="Frishman D."/>
            <person name="Krystofova S."/>
            <person name="Rasmussen C."/>
            <person name="Metzenberg R.L."/>
            <person name="Perkins D.D."/>
            <person name="Kroken S."/>
            <person name="Cogoni C."/>
            <person name="Macino G."/>
            <person name="Catcheside D."/>
            <person name="Li W."/>
            <person name="Pratt R.J."/>
            <person name="Osmani S.A."/>
            <person name="DeSouza C.P."/>
            <person name="Glass L."/>
            <person name="Orbach M.J."/>
            <person name="Berglund J.A."/>
            <person name="Voelker R."/>
            <person name="Yarden O."/>
            <person name="Plamann M."/>
            <person name="Seiler S."/>
            <person name="Dunlap J."/>
            <person name="Radford A."/>
            <person name="Aramayo R."/>
            <person name="Natvig D.O."/>
            <person name="Alex L.A."/>
            <person name="Mannhaupt G."/>
            <person name="Ebbole D.J."/>
            <person name="Freitag M."/>
            <person name="Paulsen I."/>
            <person name="Sachs M.S."/>
            <person name="Lander E.S."/>
            <person name="Nusbaum C."/>
            <person name="Birren B."/>
        </authorList>
    </citation>
    <scope>NUCLEOTIDE SEQUENCE [LARGE SCALE GENOMIC DNA]</scope>
    <source>
        <strain evidence="3">ATCC 24698 / 74-OR23-1A / CBS 708.71 / DSM 1257 / FGSC 987</strain>
    </source>
</reference>
<organism evidence="2 3">
    <name type="scientific">Neurospora crassa (strain ATCC 24698 / 74-OR23-1A / CBS 708.71 / DSM 1257 / FGSC 987)</name>
    <dbReference type="NCBI Taxonomy" id="367110"/>
    <lineage>
        <taxon>Eukaryota</taxon>
        <taxon>Fungi</taxon>
        <taxon>Dikarya</taxon>
        <taxon>Ascomycota</taxon>
        <taxon>Pezizomycotina</taxon>
        <taxon>Sordariomycetes</taxon>
        <taxon>Sordariomycetidae</taxon>
        <taxon>Sordariales</taxon>
        <taxon>Sordariaceae</taxon>
        <taxon>Neurospora</taxon>
    </lineage>
</organism>
<accession>Q7S398</accession>
<feature type="compositionally biased region" description="Basic and acidic residues" evidence="1">
    <location>
        <begin position="437"/>
        <end position="446"/>
    </location>
</feature>
<feature type="compositionally biased region" description="Basic and acidic residues" evidence="1">
    <location>
        <begin position="471"/>
        <end position="491"/>
    </location>
</feature>
<proteinExistence type="predicted"/>
<dbReference type="GeneID" id="3875290"/>
<protein>
    <submittedName>
        <fullName evidence="2">Uncharacterized protein</fullName>
    </submittedName>
</protein>
<feature type="compositionally biased region" description="Low complexity" evidence="1">
    <location>
        <begin position="228"/>
        <end position="239"/>
    </location>
</feature>
<dbReference type="HOGENOM" id="CLU_483195_0_0_1"/>
<feature type="region of interest" description="Disordered" evidence="1">
    <location>
        <begin position="59"/>
        <end position="92"/>
    </location>
</feature>
<evidence type="ECO:0000256" key="1">
    <source>
        <dbReference type="SAM" id="MobiDB-lite"/>
    </source>
</evidence>
<keyword evidence="3" id="KW-1185">Reference proteome</keyword>
<feature type="region of interest" description="Disordered" evidence="1">
    <location>
        <begin position="105"/>
        <end position="182"/>
    </location>
</feature>
<dbReference type="KEGG" id="ncr:NCU09224"/>
<evidence type="ECO:0000313" key="3">
    <source>
        <dbReference type="Proteomes" id="UP000001805"/>
    </source>
</evidence>
<feature type="compositionally biased region" description="Polar residues" evidence="1">
    <location>
        <begin position="460"/>
        <end position="470"/>
    </location>
</feature>
<feature type="compositionally biased region" description="Polar residues" evidence="1">
    <location>
        <begin position="421"/>
        <end position="436"/>
    </location>
</feature>
<feature type="compositionally biased region" description="Polar residues" evidence="1">
    <location>
        <begin position="127"/>
        <end position="152"/>
    </location>
</feature>
<dbReference type="EMBL" id="CM002236">
    <property type="protein sequence ID" value="EAA29932.3"/>
    <property type="molecule type" value="Genomic_DNA"/>
</dbReference>